<proteinExistence type="inferred from homology"/>
<dbReference type="EMBL" id="CP015243">
    <property type="protein sequence ID" value="ANF58585.1"/>
    <property type="molecule type" value="Genomic_DNA"/>
</dbReference>
<dbReference type="GO" id="GO:0008732">
    <property type="term" value="F:L-allo-threonine aldolase activity"/>
    <property type="evidence" value="ECO:0007669"/>
    <property type="project" value="RHEA"/>
</dbReference>
<organism evidence="8 9">
    <name type="scientific">Halotalea alkalilenta</name>
    <dbReference type="NCBI Taxonomy" id="376489"/>
    <lineage>
        <taxon>Bacteria</taxon>
        <taxon>Pseudomonadati</taxon>
        <taxon>Pseudomonadota</taxon>
        <taxon>Gammaproteobacteria</taxon>
        <taxon>Oceanospirillales</taxon>
        <taxon>Halomonadaceae</taxon>
        <taxon>Halotalea</taxon>
    </lineage>
</organism>
<reference evidence="8 9" key="1">
    <citation type="submission" date="2016-04" db="EMBL/GenBank/DDBJ databases">
        <title>Complete Genome Sequence of Halotalea alkalilenta IHB B 13600.</title>
        <authorList>
            <person name="Swarnkar M.K."/>
            <person name="Sharma A."/>
            <person name="Kaushal K."/>
            <person name="Soni R."/>
            <person name="Rana S."/>
            <person name="Singh A.K."/>
            <person name="Gulati A."/>
        </authorList>
    </citation>
    <scope>NUCLEOTIDE SEQUENCE [LARGE SCALE GENOMIC DNA]</scope>
    <source>
        <strain evidence="8 9">IHB B 13600</strain>
    </source>
</reference>
<evidence type="ECO:0000256" key="6">
    <source>
        <dbReference type="SAM" id="MobiDB-lite"/>
    </source>
</evidence>
<evidence type="ECO:0000259" key="7">
    <source>
        <dbReference type="Pfam" id="PF01212"/>
    </source>
</evidence>
<dbReference type="STRING" id="376489.A5892_14820"/>
<evidence type="ECO:0000256" key="2">
    <source>
        <dbReference type="ARBA" id="ARBA00006966"/>
    </source>
</evidence>
<protein>
    <recommendedName>
        <fullName evidence="5">L-threonine aldolase</fullName>
        <ecNumber evidence="5">4.1.2.48</ecNumber>
    </recommendedName>
</protein>
<comment type="function">
    <text evidence="5">Catalyzes the cleavage of L-allo-threonine and L-threonine to glycine and acetaldehyde.</text>
</comment>
<evidence type="ECO:0000313" key="9">
    <source>
        <dbReference type="Proteomes" id="UP000077875"/>
    </source>
</evidence>
<name>A0A172YHW2_9GAMM</name>
<dbReference type="InterPro" id="IPR015421">
    <property type="entry name" value="PyrdxlP-dep_Trfase_major"/>
</dbReference>
<dbReference type="AlphaFoldDB" id="A0A172YHW2"/>
<dbReference type="CDD" id="cd06502">
    <property type="entry name" value="TA_like"/>
    <property type="match status" value="1"/>
</dbReference>
<evidence type="ECO:0000256" key="5">
    <source>
        <dbReference type="PIRNR" id="PIRNR038940"/>
    </source>
</evidence>
<dbReference type="EC" id="4.1.2.48" evidence="5"/>
<dbReference type="GO" id="GO:0006567">
    <property type="term" value="P:L-threonine catabolic process"/>
    <property type="evidence" value="ECO:0007669"/>
    <property type="project" value="UniProtKB-UniRule"/>
</dbReference>
<dbReference type="Pfam" id="PF01212">
    <property type="entry name" value="Beta_elim_lyase"/>
    <property type="match status" value="1"/>
</dbReference>
<evidence type="ECO:0000256" key="1">
    <source>
        <dbReference type="ARBA" id="ARBA00001933"/>
    </source>
</evidence>
<evidence type="ECO:0000256" key="3">
    <source>
        <dbReference type="ARBA" id="ARBA00011881"/>
    </source>
</evidence>
<evidence type="ECO:0000256" key="4">
    <source>
        <dbReference type="ARBA" id="ARBA00022898"/>
    </source>
</evidence>
<comment type="catalytic activity">
    <reaction evidence="5">
        <text>L-allo-threonine = acetaldehyde + glycine</text>
        <dbReference type="Rhea" id="RHEA:26209"/>
        <dbReference type="ChEBI" id="CHEBI:15343"/>
        <dbReference type="ChEBI" id="CHEBI:57305"/>
        <dbReference type="ChEBI" id="CHEBI:58585"/>
        <dbReference type="EC" id="4.1.2.48"/>
    </reaction>
</comment>
<keyword evidence="5" id="KW-0456">Lyase</keyword>
<dbReference type="Proteomes" id="UP000077875">
    <property type="component" value="Chromosome"/>
</dbReference>
<dbReference type="KEGG" id="haa:A5892_14820"/>
<dbReference type="Gene3D" id="3.90.1150.10">
    <property type="entry name" value="Aspartate Aminotransferase, domain 1"/>
    <property type="match status" value="1"/>
</dbReference>
<comment type="catalytic activity">
    <reaction evidence="5">
        <text>L-threonine = acetaldehyde + glycine</text>
        <dbReference type="Rhea" id="RHEA:19625"/>
        <dbReference type="ChEBI" id="CHEBI:15343"/>
        <dbReference type="ChEBI" id="CHEBI:57305"/>
        <dbReference type="ChEBI" id="CHEBI:57926"/>
        <dbReference type="EC" id="4.1.2.48"/>
    </reaction>
</comment>
<dbReference type="PANTHER" id="PTHR48097:SF5">
    <property type="entry name" value="LOW SPECIFICITY L-THREONINE ALDOLASE"/>
    <property type="match status" value="1"/>
</dbReference>
<comment type="subunit">
    <text evidence="3">Homotetramer.</text>
</comment>
<feature type="region of interest" description="Disordered" evidence="6">
    <location>
        <begin position="1"/>
        <end position="21"/>
    </location>
</feature>
<dbReference type="RefSeq" id="WP_064123446.1">
    <property type="nucleotide sequence ID" value="NZ_CP015243.1"/>
</dbReference>
<feature type="domain" description="Aromatic amino acid beta-eliminating lyase/threonine aldolase" evidence="7">
    <location>
        <begin position="25"/>
        <end position="312"/>
    </location>
</feature>
<dbReference type="SUPFAM" id="SSF53383">
    <property type="entry name" value="PLP-dependent transferases"/>
    <property type="match status" value="1"/>
</dbReference>
<sequence>MTKDPTGSRQTRHELSDQAASPRFLASDNTSGICPQALEYLLAANRGDVPAYGNDDWTARASNRFRELFETDCEVFFVFNGTAANSLALATLCQPYQSVICHQLAHIETDECGGPEFFSNGAKLLSVPGDDGKVAPLDVERMVVRRRDIHYPQPRALSITQSTEVGTLYRPDELAALREMADRHGLKVHMDGARFANACAALDLPPRALSWEAGVDVLCFSGTKNGTAVGEAVIFFDRELARGFEYRCKQAGQLASKMRFIAAPWLGLIETGAWCTNAVHANAMARHLGTGLEQLGLTPMFPVQANAVFVDLPAKAQRYLKDKGWTFYTFIGDGGARFVCAWDTSKEAVDALLEDVRAGLAGVGMQSAG</sequence>
<dbReference type="Gene3D" id="3.40.640.10">
    <property type="entry name" value="Type I PLP-dependent aspartate aminotransferase-like (Major domain)"/>
    <property type="match status" value="1"/>
</dbReference>
<keyword evidence="4 5" id="KW-0663">Pyridoxal phosphate</keyword>
<gene>
    <name evidence="8" type="ORF">A5892_14820</name>
</gene>
<dbReference type="InterPro" id="IPR015422">
    <property type="entry name" value="PyrdxlP-dep_Trfase_small"/>
</dbReference>
<comment type="cofactor">
    <cofactor evidence="1 5">
        <name>pyridoxal 5'-phosphate</name>
        <dbReference type="ChEBI" id="CHEBI:597326"/>
    </cofactor>
</comment>
<comment type="similarity">
    <text evidence="2 5">Belongs to the threonine aldolase family.</text>
</comment>
<dbReference type="InterPro" id="IPR026273">
    <property type="entry name" value="Low_specificity_L-TA_bact"/>
</dbReference>
<dbReference type="InterPro" id="IPR015424">
    <property type="entry name" value="PyrdxlP-dep_Trfase"/>
</dbReference>
<evidence type="ECO:0000313" key="8">
    <source>
        <dbReference type="EMBL" id="ANF58585.1"/>
    </source>
</evidence>
<keyword evidence="9" id="KW-1185">Reference proteome</keyword>
<accession>A0A172YHW2</accession>
<dbReference type="PANTHER" id="PTHR48097">
    <property type="entry name" value="L-THREONINE ALDOLASE-RELATED"/>
    <property type="match status" value="1"/>
</dbReference>
<dbReference type="InterPro" id="IPR001597">
    <property type="entry name" value="ArAA_b-elim_lyase/Thr_aldolase"/>
</dbReference>
<dbReference type="PIRSF" id="PIRSF038940">
    <property type="entry name" value="Low_specificity_LTA"/>
    <property type="match status" value="1"/>
</dbReference>